<dbReference type="HOGENOM" id="CLU_002822_2_0_1"/>
<dbReference type="EMBL" id="KL648676">
    <property type="protein sequence ID" value="KEY66016.1"/>
    <property type="molecule type" value="Genomic_DNA"/>
</dbReference>
<dbReference type="Pfam" id="PF22485">
    <property type="entry name" value="DUF6987"/>
    <property type="match status" value="1"/>
</dbReference>
<feature type="compositionally biased region" description="Polar residues" evidence="1">
    <location>
        <begin position="155"/>
        <end position="164"/>
    </location>
</feature>
<proteinExistence type="predicted"/>
<protein>
    <recommendedName>
        <fullName evidence="2">DUF6987 domain-containing protein</fullName>
    </recommendedName>
</protein>
<dbReference type="Proteomes" id="UP000028045">
    <property type="component" value="Unassembled WGS sequence"/>
</dbReference>
<feature type="domain" description="DUF6987" evidence="2">
    <location>
        <begin position="886"/>
        <end position="1084"/>
    </location>
</feature>
<evidence type="ECO:0000313" key="4">
    <source>
        <dbReference type="Proteomes" id="UP000028045"/>
    </source>
</evidence>
<dbReference type="InterPro" id="IPR054256">
    <property type="entry name" value="DUF6987"/>
</dbReference>
<feature type="compositionally biased region" description="Basic and acidic residues" evidence="1">
    <location>
        <begin position="402"/>
        <end position="414"/>
    </location>
</feature>
<dbReference type="PANTHER" id="PTHR39461">
    <property type="entry name" value="LEA DOMAIN PROTEIN (AFU_ORTHOLOGUE AFUA_8G04920)"/>
    <property type="match status" value="1"/>
</dbReference>
<dbReference type="Gene3D" id="1.20.120.20">
    <property type="entry name" value="Apolipoprotein"/>
    <property type="match status" value="1"/>
</dbReference>
<feature type="compositionally biased region" description="Basic and acidic residues" evidence="1">
    <location>
        <begin position="474"/>
        <end position="498"/>
    </location>
</feature>
<feature type="compositionally biased region" description="Basic and acidic residues" evidence="1">
    <location>
        <begin position="797"/>
        <end position="812"/>
    </location>
</feature>
<feature type="compositionally biased region" description="Basic and acidic residues" evidence="1">
    <location>
        <begin position="304"/>
        <end position="387"/>
    </location>
</feature>
<feature type="compositionally biased region" description="Basic and acidic residues" evidence="1">
    <location>
        <begin position="212"/>
        <end position="252"/>
    </location>
</feature>
<dbReference type="InterPro" id="IPR022124">
    <property type="entry name" value="DUF3659"/>
</dbReference>
<sequence>MISIINYTAFWKNYKKNTTNMSTDVSQAGKDSPVIVGNNPGMYYISQSARVLASCILYRKQLPANFRLEDSQNSQNVPRSALGTVSESGEILDDAGKAVGKVGDSKNTQELVGNTVNTTGEVVSSTGEVLGKAIVGDDNDEDDTDYTTKPKDQEASNTSSNFSLVDNAKGAVSSGLGLVGGNKQNDDQQQPLEAEKPQTKSETQFDPEDQEHDTPVDLKDNDTPVDQAKEDVQDATKETPADQPELGDKQAVPEEAQDVQQDAEDAKDDLKEVPPQAEGEAEDLKDAADKDVPKDVPDAEDTVEEGKDKVDDKTEETQDAAEEAKDTAEGAKDNLADNAEVPKAEDDKSPQDLKENAPVDKDLPEGEQEAGEKVPGDDQGDDEKNPKDALAAGQEVAEDTTGDAKDAVEDKAAEGGETAQNATAECQEAAGDKTAEGEELAKDKTAEGEEAAQDTTAEGQEAVDDTAAETQEGVEDKTAEGEEAVEEKAEDAQDKVDETAEEAGEQADDAAEKLDFSILKGTKVNKAGNLVNQNGDIIGRVVEGDAKKLLGKRSDENGDIWDDAGKKCGKAEPLPDSERENTKAFATFENFPDAVVEADGKVTSEGRQVGVVVEGDPKRLKGSKVDEDGDILDRRGNVVGKAEAWDEPEPVPEEPEAVVDRSALAGKRVNKAGNVVDGNGVIYGRIIEGNLASMIGRMSDKEGNIRSESGDILGKAELVPEGEREGAKEGPFAELSGLTVSKDGKVVTPSGDVVGRLTSGDAKKLSGRSVDEDGDVVDRNGNVLGKAERWEEPEEPVVEKKKDPLAGRKVNREGNVTDEDGNIIGKLVTGDLAICSGKEIDDDGDVVNSKGHTIGHVSRLEDIPPEPEAEPEETAEEKKAREEQEEAAKAAEKDKKLAGQLGYVVEEALGKVKPLCSKMTEKIEAVERQPKEERDEEELVKQVRPLIEDASKILTETNGAIRGMDPDGRIQRNAKQKAASREASPEEHHLAEVLKELTGTVTTTIDSCKRKIADMPHAKKELNPLWGLLSEPLFQILAAVGLLLNGVLGLVGRLLSGLGLGGLVDSLLGGLGLNKILDGLGLGQVVGSLTGKKDGGKKGGLLGL</sequence>
<gene>
    <name evidence="3" type="ORF">S7711_06924</name>
</gene>
<feature type="region of interest" description="Disordered" evidence="1">
    <location>
        <begin position="959"/>
        <end position="987"/>
    </location>
</feature>
<feature type="region of interest" description="Disordered" evidence="1">
    <location>
        <begin position="838"/>
        <end position="896"/>
    </location>
</feature>
<feature type="region of interest" description="Disordered" evidence="1">
    <location>
        <begin position="758"/>
        <end position="822"/>
    </location>
</feature>
<name>A0A084AL37_STACB</name>
<feature type="compositionally biased region" description="Acidic residues" evidence="1">
    <location>
        <begin position="863"/>
        <end position="875"/>
    </location>
</feature>
<feature type="compositionally biased region" description="Acidic residues" evidence="1">
    <location>
        <begin position="499"/>
        <end position="509"/>
    </location>
</feature>
<feature type="compositionally biased region" description="Basic and acidic residues" evidence="1">
    <location>
        <begin position="619"/>
        <end position="636"/>
    </location>
</feature>
<feature type="compositionally biased region" description="Acidic residues" evidence="1">
    <location>
        <begin position="255"/>
        <end position="267"/>
    </location>
</feature>
<dbReference type="AlphaFoldDB" id="A0A084AL37"/>
<dbReference type="OrthoDB" id="3937590at2759"/>
<reference evidence="3 4" key="1">
    <citation type="journal article" date="2014" name="BMC Genomics">
        <title>Comparative genome sequencing reveals chemotype-specific gene clusters in the toxigenic black mold Stachybotrys.</title>
        <authorList>
            <person name="Semeiks J."/>
            <person name="Borek D."/>
            <person name="Otwinowski Z."/>
            <person name="Grishin N.V."/>
        </authorList>
    </citation>
    <scope>NUCLEOTIDE SEQUENCE [LARGE SCALE GENOMIC DNA]</scope>
    <source>
        <strain evidence="4">CBS 109288 / IBT 7711</strain>
    </source>
</reference>
<feature type="compositionally biased region" description="Acidic residues" evidence="1">
    <location>
        <begin position="645"/>
        <end position="657"/>
    </location>
</feature>
<feature type="compositionally biased region" description="Basic and acidic residues" evidence="1">
    <location>
        <begin position="876"/>
        <end position="896"/>
    </location>
</feature>
<keyword evidence="4" id="KW-1185">Reference proteome</keyword>
<feature type="region of interest" description="Disordered" evidence="1">
    <location>
        <begin position="552"/>
        <end position="579"/>
    </location>
</feature>
<evidence type="ECO:0000259" key="2">
    <source>
        <dbReference type="Pfam" id="PF22485"/>
    </source>
</evidence>
<dbReference type="Pfam" id="PF12396">
    <property type="entry name" value="DUF3659"/>
    <property type="match status" value="6"/>
</dbReference>
<feature type="compositionally biased region" description="Basic and acidic residues" evidence="1">
    <location>
        <begin position="430"/>
        <end position="447"/>
    </location>
</feature>
<dbReference type="PANTHER" id="PTHR39461:SF1">
    <property type="entry name" value="LEA DOMAIN PROTEIN (AFU_ORTHOLOGUE AFUA_8G04920)"/>
    <property type="match status" value="1"/>
</dbReference>
<feature type="region of interest" description="Disordered" evidence="1">
    <location>
        <begin position="130"/>
        <end position="511"/>
    </location>
</feature>
<evidence type="ECO:0000256" key="1">
    <source>
        <dbReference type="SAM" id="MobiDB-lite"/>
    </source>
</evidence>
<feature type="region of interest" description="Disordered" evidence="1">
    <location>
        <begin position="619"/>
        <end position="657"/>
    </location>
</feature>
<accession>A0A084AL37</accession>
<evidence type="ECO:0000313" key="3">
    <source>
        <dbReference type="EMBL" id="KEY66016.1"/>
    </source>
</evidence>
<feature type="compositionally biased region" description="Basic and acidic residues" evidence="1">
    <location>
        <begin position="282"/>
        <end position="297"/>
    </location>
</feature>
<organism evidence="3 4">
    <name type="scientific">Stachybotrys chartarum (strain CBS 109288 / IBT 7711)</name>
    <name type="common">Toxic black mold</name>
    <name type="synonym">Stilbospora chartarum</name>
    <dbReference type="NCBI Taxonomy" id="1280523"/>
    <lineage>
        <taxon>Eukaryota</taxon>
        <taxon>Fungi</taxon>
        <taxon>Dikarya</taxon>
        <taxon>Ascomycota</taxon>
        <taxon>Pezizomycotina</taxon>
        <taxon>Sordariomycetes</taxon>
        <taxon>Hypocreomycetidae</taxon>
        <taxon>Hypocreales</taxon>
        <taxon>Stachybotryaceae</taxon>
        <taxon>Stachybotrys</taxon>
    </lineage>
</organism>